<protein>
    <submittedName>
        <fullName evidence="1">Uncharacterized protein</fullName>
    </submittedName>
</protein>
<dbReference type="EMBL" id="GGEC01073833">
    <property type="protein sequence ID" value="MBX54317.1"/>
    <property type="molecule type" value="Transcribed_RNA"/>
</dbReference>
<reference evidence="1" key="1">
    <citation type="submission" date="2018-02" db="EMBL/GenBank/DDBJ databases">
        <title>Rhizophora mucronata_Transcriptome.</title>
        <authorList>
            <person name="Meera S.P."/>
            <person name="Sreeshan A."/>
            <person name="Augustine A."/>
        </authorList>
    </citation>
    <scope>NUCLEOTIDE SEQUENCE</scope>
    <source>
        <tissue evidence="1">Leaf</tissue>
    </source>
</reference>
<name>A0A2P2PI08_RHIMU</name>
<evidence type="ECO:0000313" key="1">
    <source>
        <dbReference type="EMBL" id="MBX54317.1"/>
    </source>
</evidence>
<organism evidence="1">
    <name type="scientific">Rhizophora mucronata</name>
    <name type="common">Asiatic mangrove</name>
    <dbReference type="NCBI Taxonomy" id="61149"/>
    <lineage>
        <taxon>Eukaryota</taxon>
        <taxon>Viridiplantae</taxon>
        <taxon>Streptophyta</taxon>
        <taxon>Embryophyta</taxon>
        <taxon>Tracheophyta</taxon>
        <taxon>Spermatophyta</taxon>
        <taxon>Magnoliopsida</taxon>
        <taxon>eudicotyledons</taxon>
        <taxon>Gunneridae</taxon>
        <taxon>Pentapetalae</taxon>
        <taxon>rosids</taxon>
        <taxon>fabids</taxon>
        <taxon>Malpighiales</taxon>
        <taxon>Rhizophoraceae</taxon>
        <taxon>Rhizophora</taxon>
    </lineage>
</organism>
<proteinExistence type="predicted"/>
<accession>A0A2P2PI08</accession>
<sequence>MTPEDLITCSSSNPIYTRDLHINGWKVETLKSHKNQKYTVRL</sequence>
<dbReference type="AlphaFoldDB" id="A0A2P2PI08"/>